<evidence type="ECO:0000313" key="4">
    <source>
        <dbReference type="Proteomes" id="UP000237846"/>
    </source>
</evidence>
<reference evidence="3 4" key="1">
    <citation type="submission" date="2018-03" db="EMBL/GenBank/DDBJ databases">
        <title>Genomic Encyclopedia of Archaeal and Bacterial Type Strains, Phase II (KMG-II): from individual species to whole genera.</title>
        <authorList>
            <person name="Goeker M."/>
        </authorList>
    </citation>
    <scope>NUCLEOTIDE SEQUENCE [LARGE SCALE GENOMIC DNA]</scope>
    <source>
        <strain evidence="3 4">DSM 45601</strain>
    </source>
</reference>
<feature type="transmembrane region" description="Helical" evidence="1">
    <location>
        <begin position="12"/>
        <end position="37"/>
    </location>
</feature>
<dbReference type="InterPro" id="IPR036465">
    <property type="entry name" value="vWFA_dom_sf"/>
</dbReference>
<sequence length="669" mass="69435">MALKKETRRILIGSTATFGLVGVGGIAANLAGLFPALLDWARALYIVAAIVSVLLLAVLVVDSIFAFLNEEYRLRWLVLGVGALAVLGLAVVGVYTRLADPSCPPPAEMNVLVPADQEEIMGEAAEVHADVRAEEDWPTHCRPVHITVFSLAEAAEARGRLATGWRDATVGPRPHVWIPASTADVVLARARAEGDRAVGVGSAPGFEVRGSTRLEPLVLGVPQDAAAEVGVDTEPGPRRHVVQEPLEVYLDRLGPLDIALARPDLDGSVSALLHTAAVYRSAGPGAHPQRGVPDSSLGGAGDRDLLCALRERSAGSEPVAVLTTERALIDHNFGRPLGPGCGPEDPPPPLQAYYPADLPWLDHPYVRLDWGVDDRVAEEADAFYRWLSDPGTRTPDGRHPLAGFRDADGALRCPVPDRGGWICGDEGTVTVAPVWAAERLEPLETGAAYSAEELRAVLERYEEARPEIAVLLAVDTSTSMEVPAGGGTDRLGAATGLAGDLVGLLGEEDSVGLWSFPGSPGDPDATDHDEPVPMAANTEGGQAEPVADALAALGPTGQATPLADVVADGARALADAGGPGAGRVLVVLTDGVADPLPAGGLTADELAEELAGPLEQGVRVHVVTFGDDGCGPGSLPGALTDAGVRCHAAPPGADPRILHEIVADARGRE</sequence>
<dbReference type="Proteomes" id="UP000237846">
    <property type="component" value="Unassembled WGS sequence"/>
</dbReference>
<dbReference type="Gene3D" id="3.40.50.410">
    <property type="entry name" value="von Willebrand factor, type A domain"/>
    <property type="match status" value="1"/>
</dbReference>
<evidence type="ECO:0000259" key="2">
    <source>
        <dbReference type="SMART" id="SM00327"/>
    </source>
</evidence>
<keyword evidence="1" id="KW-1133">Transmembrane helix</keyword>
<dbReference type="InterPro" id="IPR002035">
    <property type="entry name" value="VWF_A"/>
</dbReference>
<dbReference type="EMBL" id="PVZC01000001">
    <property type="protein sequence ID" value="PRY01484.1"/>
    <property type="molecule type" value="Genomic_DNA"/>
</dbReference>
<organism evidence="3 4">
    <name type="scientific">Allonocardiopsis opalescens</name>
    <dbReference type="NCBI Taxonomy" id="1144618"/>
    <lineage>
        <taxon>Bacteria</taxon>
        <taxon>Bacillati</taxon>
        <taxon>Actinomycetota</taxon>
        <taxon>Actinomycetes</taxon>
        <taxon>Streptosporangiales</taxon>
        <taxon>Allonocardiopsis</taxon>
    </lineage>
</organism>
<dbReference type="SMART" id="SM00327">
    <property type="entry name" value="VWA"/>
    <property type="match status" value="1"/>
</dbReference>
<dbReference type="SUPFAM" id="SSF53300">
    <property type="entry name" value="vWA-like"/>
    <property type="match status" value="1"/>
</dbReference>
<dbReference type="AlphaFoldDB" id="A0A2T0QC04"/>
<feature type="transmembrane region" description="Helical" evidence="1">
    <location>
        <begin position="76"/>
        <end position="95"/>
    </location>
</feature>
<name>A0A2T0QC04_9ACTN</name>
<gene>
    <name evidence="3" type="ORF">CLV72_10166</name>
</gene>
<keyword evidence="1" id="KW-0812">Transmembrane</keyword>
<evidence type="ECO:0000313" key="3">
    <source>
        <dbReference type="EMBL" id="PRY01484.1"/>
    </source>
</evidence>
<evidence type="ECO:0000256" key="1">
    <source>
        <dbReference type="SAM" id="Phobius"/>
    </source>
</evidence>
<keyword evidence="1" id="KW-0472">Membrane</keyword>
<feature type="domain" description="VWFA" evidence="2">
    <location>
        <begin position="467"/>
        <end position="666"/>
    </location>
</feature>
<proteinExistence type="predicted"/>
<keyword evidence="4" id="KW-1185">Reference proteome</keyword>
<dbReference type="RefSeq" id="WP_146159295.1">
    <property type="nucleotide sequence ID" value="NZ_PVZC01000001.1"/>
</dbReference>
<comment type="caution">
    <text evidence="3">The sequence shown here is derived from an EMBL/GenBank/DDBJ whole genome shotgun (WGS) entry which is preliminary data.</text>
</comment>
<accession>A0A2T0QC04</accession>
<protein>
    <recommendedName>
        <fullName evidence="2">VWFA domain-containing protein</fullName>
    </recommendedName>
</protein>
<feature type="transmembrane region" description="Helical" evidence="1">
    <location>
        <begin position="43"/>
        <end position="69"/>
    </location>
</feature>
<dbReference type="OrthoDB" id="491589at2"/>